<sequence>MVRNLFFFAVMSLIWGLTWAAIKLGLNDAPPRLLAAARYLLTALAAGAWLFGEAVGWAEITGAILLLAAAAIALLRPLDENRG</sequence>
<name>A0AB38T7F3_9HYPH</name>
<keyword evidence="1" id="KW-0812">Transmembrane</keyword>
<proteinExistence type="predicted"/>
<gene>
    <name evidence="2" type="ORF">LRP29_24230</name>
</gene>
<reference evidence="2 3" key="1">
    <citation type="journal article" date="2022" name="Microbiol. Resour. Announc.">
        <title>Complete Genome Sequence of Mesorhizobium ciceri Strain R30, a Rhizobium Used as a Commercial Inoculant for Chickpea in Argentina.</title>
        <authorList>
            <person name="Foresto E."/>
            <person name="Revale S."/>
            <person name="Primo E."/>
            <person name="Nievas F."/>
            <person name="Carezzano E."/>
            <person name="Puente M."/>
            <person name="Alzari P."/>
            <person name="Mart M."/>
            <person name="Ben-Assaya M."/>
            <person name="Mornico D."/>
            <person name="Santoro M."/>
            <person name="Mart F."/>
            <person name="Giordano W."/>
            <person name="Bogino P."/>
        </authorList>
    </citation>
    <scope>NUCLEOTIDE SEQUENCE [LARGE SCALE GENOMIC DNA]</scope>
    <source>
        <strain evidence="2 3">R30</strain>
    </source>
</reference>
<protein>
    <recommendedName>
        <fullName evidence="4">EamA domain-containing protein</fullName>
    </recommendedName>
</protein>
<keyword evidence="1" id="KW-1133">Transmembrane helix</keyword>
<evidence type="ECO:0000313" key="2">
    <source>
        <dbReference type="EMBL" id="UTU50564.1"/>
    </source>
</evidence>
<feature type="transmembrane region" description="Helical" evidence="1">
    <location>
        <begin position="33"/>
        <end position="51"/>
    </location>
</feature>
<evidence type="ECO:0008006" key="4">
    <source>
        <dbReference type="Google" id="ProtNLM"/>
    </source>
</evidence>
<evidence type="ECO:0000313" key="3">
    <source>
        <dbReference type="Proteomes" id="UP001060070"/>
    </source>
</evidence>
<dbReference type="SUPFAM" id="SSF103481">
    <property type="entry name" value="Multidrug resistance efflux transporter EmrE"/>
    <property type="match status" value="1"/>
</dbReference>
<accession>A0AB38T7F3</accession>
<keyword evidence="3" id="KW-1185">Reference proteome</keyword>
<feature type="transmembrane region" description="Helical" evidence="1">
    <location>
        <begin position="6"/>
        <end position="26"/>
    </location>
</feature>
<evidence type="ECO:0000256" key="1">
    <source>
        <dbReference type="SAM" id="Phobius"/>
    </source>
</evidence>
<dbReference type="AlphaFoldDB" id="A0AB38T7F3"/>
<dbReference type="Proteomes" id="UP001060070">
    <property type="component" value="Chromosome"/>
</dbReference>
<dbReference type="RefSeq" id="WP_024504824.1">
    <property type="nucleotide sequence ID" value="NZ_CP088147.1"/>
</dbReference>
<organism evidence="2 3">
    <name type="scientific">Mesorhizobium ciceri</name>
    <dbReference type="NCBI Taxonomy" id="39645"/>
    <lineage>
        <taxon>Bacteria</taxon>
        <taxon>Pseudomonadati</taxon>
        <taxon>Pseudomonadota</taxon>
        <taxon>Alphaproteobacteria</taxon>
        <taxon>Hyphomicrobiales</taxon>
        <taxon>Phyllobacteriaceae</taxon>
        <taxon>Mesorhizobium</taxon>
    </lineage>
</organism>
<keyword evidence="1" id="KW-0472">Membrane</keyword>
<dbReference type="EMBL" id="CP088147">
    <property type="protein sequence ID" value="UTU50564.1"/>
    <property type="molecule type" value="Genomic_DNA"/>
</dbReference>
<feature type="transmembrane region" description="Helical" evidence="1">
    <location>
        <begin position="57"/>
        <end position="75"/>
    </location>
</feature>
<dbReference type="InterPro" id="IPR037185">
    <property type="entry name" value="EmrE-like"/>
</dbReference>